<dbReference type="InterPro" id="IPR045304">
    <property type="entry name" value="LbH_SAT"/>
</dbReference>
<evidence type="ECO:0000256" key="1">
    <source>
        <dbReference type="ARBA" id="ARBA00004876"/>
    </source>
</evidence>
<dbReference type="InterPro" id="IPR011004">
    <property type="entry name" value="Trimer_LpxA-like_sf"/>
</dbReference>
<dbReference type="Gene3D" id="1.10.3130.10">
    <property type="entry name" value="serine acetyltransferase, domain 1"/>
    <property type="match status" value="1"/>
</dbReference>
<evidence type="ECO:0000313" key="14">
    <source>
        <dbReference type="EMBL" id="MRJ47408.1"/>
    </source>
</evidence>
<proteinExistence type="inferred from homology"/>
<dbReference type="Proteomes" id="UP000440066">
    <property type="component" value="Unassembled WGS sequence"/>
</dbReference>
<dbReference type="PROSITE" id="PS00101">
    <property type="entry name" value="HEXAPEP_TRANSFERASES"/>
    <property type="match status" value="1"/>
</dbReference>
<dbReference type="CDD" id="cd03354">
    <property type="entry name" value="LbH_SAT"/>
    <property type="match status" value="1"/>
</dbReference>
<gene>
    <name evidence="14" type="ORF">GF867_07510</name>
    <name evidence="13" type="ORF">GIY09_00490</name>
    <name evidence="12" type="ORF">GIY11_06045</name>
</gene>
<evidence type="ECO:0000313" key="13">
    <source>
        <dbReference type="EMBL" id="MRI84381.1"/>
    </source>
</evidence>
<dbReference type="GO" id="GO:0006535">
    <property type="term" value="P:cysteine biosynthetic process from serine"/>
    <property type="evidence" value="ECO:0007669"/>
    <property type="project" value="InterPro"/>
</dbReference>
<keyword evidence="8" id="KW-0198">Cysteine biosynthesis</keyword>
<keyword evidence="9 11" id="KW-0012">Acyltransferase</keyword>
<evidence type="ECO:0000256" key="5">
    <source>
        <dbReference type="ARBA" id="ARBA00022605"/>
    </source>
</evidence>
<accession>A0A6I2GFW4</accession>
<name>A0A6I2GFW4_9LACT</name>
<dbReference type="GO" id="GO:0005737">
    <property type="term" value="C:cytoplasm"/>
    <property type="evidence" value="ECO:0007669"/>
    <property type="project" value="InterPro"/>
</dbReference>
<evidence type="ECO:0000256" key="2">
    <source>
        <dbReference type="ARBA" id="ARBA00007274"/>
    </source>
</evidence>
<dbReference type="Proteomes" id="UP000430975">
    <property type="component" value="Unassembled WGS sequence"/>
</dbReference>
<keyword evidence="5" id="KW-0028">Amino-acid biosynthesis</keyword>
<dbReference type="FunFam" id="2.160.10.10:FF:000007">
    <property type="entry name" value="Serine acetyltransferase"/>
    <property type="match status" value="1"/>
</dbReference>
<evidence type="ECO:0000256" key="4">
    <source>
        <dbReference type="ARBA" id="ARBA00018522"/>
    </source>
</evidence>
<dbReference type="InterPro" id="IPR001451">
    <property type="entry name" value="Hexapep"/>
</dbReference>
<dbReference type="NCBIfam" id="NF041874">
    <property type="entry name" value="EPS_EpsC"/>
    <property type="match status" value="1"/>
</dbReference>
<protein>
    <recommendedName>
        <fullName evidence="4 11">Serine acetyltransferase</fullName>
        <ecNumber evidence="3 11">2.3.1.30</ecNumber>
    </recommendedName>
</protein>
<organism evidence="13 15">
    <name type="scientific">Fundicoccus ignavus</name>
    <dbReference type="NCBI Taxonomy" id="2664442"/>
    <lineage>
        <taxon>Bacteria</taxon>
        <taxon>Bacillati</taxon>
        <taxon>Bacillota</taxon>
        <taxon>Bacilli</taxon>
        <taxon>Lactobacillales</taxon>
        <taxon>Aerococcaceae</taxon>
        <taxon>Fundicoccus</taxon>
    </lineage>
</organism>
<evidence type="ECO:0000256" key="10">
    <source>
        <dbReference type="ARBA" id="ARBA00049486"/>
    </source>
</evidence>
<evidence type="ECO:0000256" key="3">
    <source>
        <dbReference type="ARBA" id="ARBA00013266"/>
    </source>
</evidence>
<dbReference type="EC" id="2.3.1.30" evidence="3 11"/>
<dbReference type="EMBL" id="WJQS01000001">
    <property type="protein sequence ID" value="MRI84381.1"/>
    <property type="molecule type" value="Genomic_DNA"/>
</dbReference>
<dbReference type="InterPro" id="IPR053376">
    <property type="entry name" value="Serine_acetyltransferase"/>
</dbReference>
<comment type="similarity">
    <text evidence="2 11">Belongs to the transferase hexapeptide repeat family.</text>
</comment>
<keyword evidence="7" id="KW-0677">Repeat</keyword>
<dbReference type="AlphaFoldDB" id="A0A6I2GFW4"/>
<evidence type="ECO:0000313" key="17">
    <source>
        <dbReference type="Proteomes" id="UP000469870"/>
    </source>
</evidence>
<keyword evidence="15" id="KW-1185">Reference proteome</keyword>
<dbReference type="EMBL" id="WJQR01000005">
    <property type="protein sequence ID" value="MRI81575.1"/>
    <property type="molecule type" value="Genomic_DNA"/>
</dbReference>
<comment type="catalytic activity">
    <reaction evidence="10 11">
        <text>L-serine + acetyl-CoA = O-acetyl-L-serine + CoA</text>
        <dbReference type="Rhea" id="RHEA:24560"/>
        <dbReference type="ChEBI" id="CHEBI:33384"/>
        <dbReference type="ChEBI" id="CHEBI:57287"/>
        <dbReference type="ChEBI" id="CHEBI:57288"/>
        <dbReference type="ChEBI" id="CHEBI:58340"/>
        <dbReference type="EC" id="2.3.1.30"/>
    </reaction>
</comment>
<evidence type="ECO:0000313" key="12">
    <source>
        <dbReference type="EMBL" id="MRI81575.1"/>
    </source>
</evidence>
<dbReference type="EMBL" id="WJQT01000009">
    <property type="protein sequence ID" value="MRJ47408.1"/>
    <property type="molecule type" value="Genomic_DNA"/>
</dbReference>
<dbReference type="SUPFAM" id="SSF51161">
    <property type="entry name" value="Trimeric LpxA-like enzymes"/>
    <property type="match status" value="1"/>
</dbReference>
<evidence type="ECO:0000256" key="8">
    <source>
        <dbReference type="ARBA" id="ARBA00023192"/>
    </source>
</evidence>
<keyword evidence="6 11" id="KW-0808">Transferase</keyword>
<dbReference type="Gene3D" id="2.160.10.10">
    <property type="entry name" value="Hexapeptide repeat proteins"/>
    <property type="match status" value="1"/>
</dbReference>
<dbReference type="InterPro" id="IPR042122">
    <property type="entry name" value="Ser_AcTrfase_N_sf"/>
</dbReference>
<evidence type="ECO:0000313" key="15">
    <source>
        <dbReference type="Proteomes" id="UP000430975"/>
    </source>
</evidence>
<evidence type="ECO:0000256" key="11">
    <source>
        <dbReference type="PIRNR" id="PIRNR000441"/>
    </source>
</evidence>
<comment type="pathway">
    <text evidence="1">Amino-acid biosynthesis; L-cysteine biosynthesis; L-cysteine from L-serine: step 1/2.</text>
</comment>
<reference evidence="14 16" key="1">
    <citation type="submission" date="2019-11" db="EMBL/GenBank/DDBJ databases">
        <title>Characterisation of Fundicoccus ignavus gen. nov. sp. nov., a novel genus of the family Aerococcaceae from bulk tank milk.</title>
        <authorList>
            <person name="Siebert A."/>
            <person name="Huptas C."/>
            <person name="Wenning M."/>
            <person name="Scherer S."/>
            <person name="Doll E.V."/>
        </authorList>
    </citation>
    <scope>NUCLEOTIDE SEQUENCE [LARGE SCALE GENOMIC DNA]</scope>
    <source>
        <strain evidence="14 16">DSM 109652</strain>
    </source>
</reference>
<evidence type="ECO:0000256" key="9">
    <source>
        <dbReference type="ARBA" id="ARBA00023315"/>
    </source>
</evidence>
<evidence type="ECO:0000256" key="7">
    <source>
        <dbReference type="ARBA" id="ARBA00022737"/>
    </source>
</evidence>
<reference evidence="15 17" key="2">
    <citation type="submission" date="2019-11" db="EMBL/GenBank/DDBJ databases">
        <title>Characterisation of Fundicoccus ignavus gen. nov. sp. nov., a novel genus of the family Aerococcaceae isolated from bulk tank milk.</title>
        <authorList>
            <person name="Siebert A."/>
            <person name="Huptas C."/>
            <person name="Wenning M."/>
            <person name="Scherer S."/>
            <person name="Doll E.V."/>
        </authorList>
    </citation>
    <scope>NUCLEOTIDE SEQUENCE [LARGE SCALE GENOMIC DNA]</scope>
    <source>
        <strain evidence="12 17">DSM 109653</strain>
        <strain evidence="13 15">WS4759</strain>
    </source>
</reference>
<dbReference type="PANTHER" id="PTHR42811">
    <property type="entry name" value="SERINE ACETYLTRANSFERASE"/>
    <property type="match status" value="1"/>
</dbReference>
<dbReference type="GO" id="GO:0009001">
    <property type="term" value="F:serine O-acetyltransferase activity"/>
    <property type="evidence" value="ECO:0007669"/>
    <property type="project" value="UniProtKB-EC"/>
</dbReference>
<dbReference type="InterPro" id="IPR018357">
    <property type="entry name" value="Hexapep_transf_CS"/>
</dbReference>
<dbReference type="UniPathway" id="UPA00136">
    <property type="reaction ID" value="UER00199"/>
</dbReference>
<dbReference type="Proteomes" id="UP000469870">
    <property type="component" value="Unassembled WGS sequence"/>
</dbReference>
<evidence type="ECO:0000313" key="16">
    <source>
        <dbReference type="Proteomes" id="UP000440066"/>
    </source>
</evidence>
<comment type="caution">
    <text evidence="13">The sequence shown here is derived from an EMBL/GenBank/DDBJ whole genome shotgun (WGS) entry which is preliminary data.</text>
</comment>
<dbReference type="InterPro" id="IPR005881">
    <property type="entry name" value="Ser_O-AcTrfase"/>
</dbReference>
<dbReference type="PIRSF" id="PIRSF000441">
    <property type="entry name" value="CysE"/>
    <property type="match status" value="1"/>
</dbReference>
<evidence type="ECO:0000256" key="6">
    <source>
        <dbReference type="ARBA" id="ARBA00022679"/>
    </source>
</evidence>
<sequence>MDKRKYPAELEEKAISLAKFIYEKDPAATSWQEVYDLYPGFKAVMDHHEAHRLYQAGELYEARKLSELSRKETGIEIHPGAQLGEDIFIDHGMGVVIGETAIVGDRVKLYHGVTLGGTGSEKGLKRHPSIHPDAEIGANATLLGNITVGHHAKVGAGAVVLHDVPPYATAVGVPARIILHDKNWNRIGEYQI</sequence>
<dbReference type="Pfam" id="PF00132">
    <property type="entry name" value="Hexapep"/>
    <property type="match status" value="1"/>
</dbReference>
<dbReference type="RefSeq" id="WP_153832486.1">
    <property type="nucleotide sequence ID" value="NZ_WJQR01000005.1"/>
</dbReference>